<feature type="transmembrane region" description="Helical" evidence="5">
    <location>
        <begin position="263"/>
        <end position="283"/>
    </location>
</feature>
<feature type="domain" description="EamA" evidence="6">
    <location>
        <begin position="141"/>
        <end position="278"/>
    </location>
</feature>
<evidence type="ECO:0000256" key="3">
    <source>
        <dbReference type="ARBA" id="ARBA00022989"/>
    </source>
</evidence>
<feature type="transmembrane region" description="Helical" evidence="5">
    <location>
        <begin position="7"/>
        <end position="27"/>
    </location>
</feature>
<feature type="transmembrane region" description="Helical" evidence="5">
    <location>
        <begin position="58"/>
        <end position="80"/>
    </location>
</feature>
<dbReference type="SUPFAM" id="SSF103481">
    <property type="entry name" value="Multidrug resistance efflux transporter EmrE"/>
    <property type="match status" value="2"/>
</dbReference>
<evidence type="ECO:0000256" key="5">
    <source>
        <dbReference type="SAM" id="Phobius"/>
    </source>
</evidence>
<comment type="subcellular location">
    <subcellularLocation>
        <location evidence="1">Membrane</location>
        <topology evidence="1">Multi-pass membrane protein</topology>
    </subcellularLocation>
</comment>
<gene>
    <name evidence="7" type="ORF">V6255_07350</name>
</gene>
<sequence length="289" mass="31716">MKKNDLILGILIMVVWGLNFSVIKLGVNEIDPLLLTALRFTLATLPAIFFVKKPDVSWWYLIVYGWLFAIGIWGMATWSIQAGLSAGMASVLLQMNVVFGLFLGCFLLKEPLPLNKVIGSGIALAGLLLSLTVTDGSVTQLGLMLILFAAISWSLASITVKKAGTKQVFAFSLWAMAFAPIPLFLIVYFQSGSDAFVQLSTQFNERIIFSVLFQAYPVTLLGYWIWNRLLVTYPLTTVAPLTLLVPIFGLLGGVLFYQEEVGIIKLVASLCVISGILIGFANVRKLKKI</sequence>
<name>A0ABU9HAQ5_9GAMM</name>
<accession>A0ABU9HAQ5</accession>
<keyword evidence="2 5" id="KW-0812">Transmembrane</keyword>
<dbReference type="Proteomes" id="UP001366060">
    <property type="component" value="Unassembled WGS sequence"/>
</dbReference>
<evidence type="ECO:0000313" key="8">
    <source>
        <dbReference type="Proteomes" id="UP001366060"/>
    </source>
</evidence>
<keyword evidence="4 5" id="KW-0472">Membrane</keyword>
<proteinExistence type="predicted"/>
<feature type="transmembrane region" description="Helical" evidence="5">
    <location>
        <begin position="207"/>
        <end position="226"/>
    </location>
</feature>
<dbReference type="InterPro" id="IPR000620">
    <property type="entry name" value="EamA_dom"/>
</dbReference>
<dbReference type="EMBL" id="JBAKBA010000013">
    <property type="protein sequence ID" value="MEL0658955.1"/>
    <property type="molecule type" value="Genomic_DNA"/>
</dbReference>
<feature type="transmembrane region" description="Helical" evidence="5">
    <location>
        <begin position="138"/>
        <end position="156"/>
    </location>
</feature>
<feature type="transmembrane region" description="Helical" evidence="5">
    <location>
        <begin position="168"/>
        <end position="187"/>
    </location>
</feature>
<evidence type="ECO:0000256" key="4">
    <source>
        <dbReference type="ARBA" id="ARBA00023136"/>
    </source>
</evidence>
<feature type="transmembrane region" description="Helical" evidence="5">
    <location>
        <begin position="238"/>
        <end position="257"/>
    </location>
</feature>
<dbReference type="RefSeq" id="WP_341627562.1">
    <property type="nucleotide sequence ID" value="NZ_JBAKBA010000013.1"/>
</dbReference>
<dbReference type="InterPro" id="IPR050638">
    <property type="entry name" value="AA-Vitamin_Transporters"/>
</dbReference>
<evidence type="ECO:0000256" key="1">
    <source>
        <dbReference type="ARBA" id="ARBA00004141"/>
    </source>
</evidence>
<keyword evidence="3 5" id="KW-1133">Transmembrane helix</keyword>
<reference evidence="7 8" key="1">
    <citation type="submission" date="2024-02" db="EMBL/GenBank/DDBJ databases">
        <title>Bacteria isolated from the canopy kelp, Nereocystis luetkeana.</title>
        <authorList>
            <person name="Pfister C.A."/>
            <person name="Younker I.T."/>
            <person name="Light S.H."/>
        </authorList>
    </citation>
    <scope>NUCLEOTIDE SEQUENCE [LARGE SCALE GENOMIC DNA]</scope>
    <source>
        <strain evidence="7 8">TI.2.07</strain>
    </source>
</reference>
<feature type="domain" description="EamA" evidence="6">
    <location>
        <begin position="6"/>
        <end position="131"/>
    </location>
</feature>
<dbReference type="PANTHER" id="PTHR32322:SF9">
    <property type="entry name" value="AMINO-ACID METABOLITE EFFLUX PUMP-RELATED"/>
    <property type="match status" value="1"/>
</dbReference>
<comment type="caution">
    <text evidence="7">The sequence shown here is derived from an EMBL/GenBank/DDBJ whole genome shotgun (WGS) entry which is preliminary data.</text>
</comment>
<keyword evidence="8" id="KW-1185">Reference proteome</keyword>
<evidence type="ECO:0000256" key="2">
    <source>
        <dbReference type="ARBA" id="ARBA00022692"/>
    </source>
</evidence>
<feature type="transmembrane region" description="Helical" evidence="5">
    <location>
        <begin position="33"/>
        <end position="51"/>
    </location>
</feature>
<feature type="transmembrane region" description="Helical" evidence="5">
    <location>
        <begin position="86"/>
        <end position="107"/>
    </location>
</feature>
<feature type="transmembrane region" description="Helical" evidence="5">
    <location>
        <begin position="114"/>
        <end position="132"/>
    </location>
</feature>
<evidence type="ECO:0000313" key="7">
    <source>
        <dbReference type="EMBL" id="MEL0658955.1"/>
    </source>
</evidence>
<protein>
    <submittedName>
        <fullName evidence="7">EamA family transporter</fullName>
    </submittedName>
</protein>
<organism evidence="7 8">
    <name type="scientific">Psychromonas arctica</name>
    <dbReference type="NCBI Taxonomy" id="168275"/>
    <lineage>
        <taxon>Bacteria</taxon>
        <taxon>Pseudomonadati</taxon>
        <taxon>Pseudomonadota</taxon>
        <taxon>Gammaproteobacteria</taxon>
        <taxon>Alteromonadales</taxon>
        <taxon>Psychromonadaceae</taxon>
        <taxon>Psychromonas</taxon>
    </lineage>
</organism>
<dbReference type="InterPro" id="IPR037185">
    <property type="entry name" value="EmrE-like"/>
</dbReference>
<dbReference type="Pfam" id="PF00892">
    <property type="entry name" value="EamA"/>
    <property type="match status" value="2"/>
</dbReference>
<evidence type="ECO:0000259" key="6">
    <source>
        <dbReference type="Pfam" id="PF00892"/>
    </source>
</evidence>
<dbReference type="PANTHER" id="PTHR32322">
    <property type="entry name" value="INNER MEMBRANE TRANSPORTER"/>
    <property type="match status" value="1"/>
</dbReference>